<dbReference type="GO" id="GO:0016757">
    <property type="term" value="F:glycosyltransferase activity"/>
    <property type="evidence" value="ECO:0007669"/>
    <property type="project" value="UniProtKB-KW"/>
</dbReference>
<dbReference type="SUPFAM" id="SSF53448">
    <property type="entry name" value="Nucleotide-diphospho-sugar transferases"/>
    <property type="match status" value="1"/>
</dbReference>
<reference evidence="6" key="1">
    <citation type="submission" date="2016-10" db="EMBL/GenBank/DDBJ databases">
        <authorList>
            <person name="de Groot N.N."/>
        </authorList>
    </citation>
    <scope>NUCLEOTIDE SEQUENCE [LARGE SCALE GENOMIC DNA]</scope>
    <source>
        <strain evidence="6">BP1-145</strain>
    </source>
</reference>
<accession>A0A1H0ICN2</accession>
<keyword evidence="4" id="KW-1133">Transmembrane helix</keyword>
<evidence type="ECO:0000313" key="6">
    <source>
        <dbReference type="Proteomes" id="UP000199134"/>
    </source>
</evidence>
<feature type="transmembrane region" description="Helical" evidence="4">
    <location>
        <begin position="308"/>
        <end position="326"/>
    </location>
</feature>
<dbReference type="PANTHER" id="PTHR43630:SF1">
    <property type="entry name" value="POLY-BETA-1,6-N-ACETYL-D-GLUCOSAMINE SYNTHASE"/>
    <property type="match status" value="1"/>
</dbReference>
<dbReference type="InterPro" id="IPR029044">
    <property type="entry name" value="Nucleotide-diphossugar_trans"/>
</dbReference>
<proteinExistence type="inferred from homology"/>
<evidence type="ECO:0000256" key="4">
    <source>
        <dbReference type="SAM" id="Phobius"/>
    </source>
</evidence>
<feature type="transmembrane region" description="Helical" evidence="4">
    <location>
        <begin position="332"/>
        <end position="352"/>
    </location>
</feature>
<sequence>MNFWWILYTIDWVLFLPVAITVAYILFFAIAAVFRTSTTPPKAKGQNRYIILIPAYKSDVRILETVNSILGQTYTQRNFDIVVISCHQSEMINMRLAQLPITLLTPNFARSTKVKALQYAILNLPQFKIYDAVILLDAGNIVEPEFVEQINDAFEAAGTKAFQTHRMARNRDTSIARLDTIFEEINNTIFRRGHQAVGLSASLNSSGSVFDFAWFKRNIMKIRSAVGEDKELEALLVRDSIYIDYFEDILVYDEKTRKVHDFNLQRGRWTYIQLHNLLSNFRFMPLAFMNSQYDLVDKIIQWALIPRTIMMGIVSIMCITLPFIYFTLALKWWAITAIAIFAYALATPDYLVDKNWDRDFLRAPLITIGSLFNIFRAGRDETGARMDAFSHTIHKLKLKTRKQ</sequence>
<dbReference type="OrthoDB" id="1523666at2"/>
<keyword evidence="2" id="KW-0328">Glycosyltransferase</keyword>
<dbReference type="AlphaFoldDB" id="A0A1H0ICN2"/>
<protein>
    <submittedName>
        <fullName evidence="5">Glycosyltransferase, catalytic subunit of cellulose synthase and poly-beta-1,6-N-acetylglucosamine synthase</fullName>
    </submittedName>
</protein>
<comment type="similarity">
    <text evidence="1">Belongs to the glycosyltransferase 2 family.</text>
</comment>
<keyword evidence="4" id="KW-0812">Transmembrane</keyword>
<dbReference type="EMBL" id="FNIW01000014">
    <property type="protein sequence ID" value="SDO29126.1"/>
    <property type="molecule type" value="Genomic_DNA"/>
</dbReference>
<name>A0A1H0ICN2_9BACT</name>
<dbReference type="Proteomes" id="UP000199134">
    <property type="component" value="Unassembled WGS sequence"/>
</dbReference>
<dbReference type="Pfam" id="PF13641">
    <property type="entry name" value="Glyco_tranf_2_3"/>
    <property type="match status" value="1"/>
</dbReference>
<dbReference type="PANTHER" id="PTHR43630">
    <property type="entry name" value="POLY-BETA-1,6-N-ACETYL-D-GLUCOSAMINE SYNTHASE"/>
    <property type="match status" value="1"/>
</dbReference>
<evidence type="ECO:0000256" key="3">
    <source>
        <dbReference type="ARBA" id="ARBA00022679"/>
    </source>
</evidence>
<keyword evidence="3" id="KW-0808">Transferase</keyword>
<feature type="transmembrane region" description="Helical" evidence="4">
    <location>
        <begin position="12"/>
        <end position="34"/>
    </location>
</feature>
<comment type="caution">
    <text evidence="5">The sequence shown here is derived from an EMBL/GenBank/DDBJ whole genome shotgun (WGS) entry which is preliminary data.</text>
</comment>
<evidence type="ECO:0000256" key="1">
    <source>
        <dbReference type="ARBA" id="ARBA00006739"/>
    </source>
</evidence>
<evidence type="ECO:0000256" key="2">
    <source>
        <dbReference type="ARBA" id="ARBA00022676"/>
    </source>
</evidence>
<gene>
    <name evidence="5" type="ORF">SAMN04487900_11441</name>
</gene>
<keyword evidence="4" id="KW-0472">Membrane</keyword>
<dbReference type="Gene3D" id="3.90.550.10">
    <property type="entry name" value="Spore Coat Polysaccharide Biosynthesis Protein SpsA, Chain A"/>
    <property type="match status" value="1"/>
</dbReference>
<organism evidence="5 6">
    <name type="scientific">Prevotella communis</name>
    <dbReference type="NCBI Taxonomy" id="2913614"/>
    <lineage>
        <taxon>Bacteria</taxon>
        <taxon>Pseudomonadati</taxon>
        <taxon>Bacteroidota</taxon>
        <taxon>Bacteroidia</taxon>
        <taxon>Bacteroidales</taxon>
        <taxon>Prevotellaceae</taxon>
        <taxon>Prevotella</taxon>
    </lineage>
</organism>
<evidence type="ECO:0000313" key="5">
    <source>
        <dbReference type="EMBL" id="SDO29126.1"/>
    </source>
</evidence>